<accession>A0ABQ5C8S2</accession>
<reference evidence="1" key="2">
    <citation type="submission" date="2022-01" db="EMBL/GenBank/DDBJ databases">
        <authorList>
            <person name="Yamashiro T."/>
            <person name="Shiraishi A."/>
            <person name="Satake H."/>
            <person name="Nakayama K."/>
        </authorList>
    </citation>
    <scope>NUCLEOTIDE SEQUENCE</scope>
</reference>
<keyword evidence="2" id="KW-1185">Reference proteome</keyword>
<dbReference type="EMBL" id="BQNB010013967">
    <property type="protein sequence ID" value="GJT22428.1"/>
    <property type="molecule type" value="Genomic_DNA"/>
</dbReference>
<proteinExistence type="predicted"/>
<dbReference type="Proteomes" id="UP001151760">
    <property type="component" value="Unassembled WGS sequence"/>
</dbReference>
<reference evidence="1" key="1">
    <citation type="journal article" date="2022" name="Int. J. Mol. Sci.">
        <title>Draft Genome of Tanacetum Coccineum: Genomic Comparison of Closely Related Tanacetum-Family Plants.</title>
        <authorList>
            <person name="Yamashiro T."/>
            <person name="Shiraishi A."/>
            <person name="Nakayama K."/>
            <person name="Satake H."/>
        </authorList>
    </citation>
    <scope>NUCLEOTIDE SEQUENCE</scope>
</reference>
<sequence length="185" mass="20462">MVIDFSHDTYLMSFMDPSSRMALRRSGAALVFFCLRGVSLSAFPTYVLDLDRGTPSCVLVPAKISKVFLCKSAHTSPTYPIRPATPRSILLVPGGGGVLYDGDNSAVDGNFLASRGPWMGWDPRVSLIFPGLPIMHCKAIVTNHHKIHQAVVECSILPTKTCNRIALRPYPFLREASQRRRGRFN</sequence>
<protein>
    <submittedName>
        <fullName evidence="1">Uncharacterized protein</fullName>
    </submittedName>
</protein>
<name>A0ABQ5C8S2_9ASTR</name>
<evidence type="ECO:0000313" key="2">
    <source>
        <dbReference type="Proteomes" id="UP001151760"/>
    </source>
</evidence>
<gene>
    <name evidence="1" type="ORF">Tco_0892365</name>
</gene>
<organism evidence="1 2">
    <name type="scientific">Tanacetum coccineum</name>
    <dbReference type="NCBI Taxonomy" id="301880"/>
    <lineage>
        <taxon>Eukaryota</taxon>
        <taxon>Viridiplantae</taxon>
        <taxon>Streptophyta</taxon>
        <taxon>Embryophyta</taxon>
        <taxon>Tracheophyta</taxon>
        <taxon>Spermatophyta</taxon>
        <taxon>Magnoliopsida</taxon>
        <taxon>eudicotyledons</taxon>
        <taxon>Gunneridae</taxon>
        <taxon>Pentapetalae</taxon>
        <taxon>asterids</taxon>
        <taxon>campanulids</taxon>
        <taxon>Asterales</taxon>
        <taxon>Asteraceae</taxon>
        <taxon>Asteroideae</taxon>
        <taxon>Anthemideae</taxon>
        <taxon>Anthemidinae</taxon>
        <taxon>Tanacetum</taxon>
    </lineage>
</organism>
<evidence type="ECO:0000313" key="1">
    <source>
        <dbReference type="EMBL" id="GJT22428.1"/>
    </source>
</evidence>
<comment type="caution">
    <text evidence="1">The sequence shown here is derived from an EMBL/GenBank/DDBJ whole genome shotgun (WGS) entry which is preliminary data.</text>
</comment>